<keyword evidence="1 4" id="KW-0808">Transferase</keyword>
<dbReference type="SUPFAM" id="SSF55729">
    <property type="entry name" value="Acyl-CoA N-acyltransferases (Nat)"/>
    <property type="match status" value="1"/>
</dbReference>
<evidence type="ECO:0000259" key="3">
    <source>
        <dbReference type="PROSITE" id="PS51186"/>
    </source>
</evidence>
<dbReference type="RefSeq" id="WP_174495645.1">
    <property type="nucleotide sequence ID" value="NZ_CADDWK010000004.1"/>
</dbReference>
<proteinExistence type="predicted"/>
<reference evidence="4 5" key="1">
    <citation type="submission" date="2020-08" db="EMBL/GenBank/DDBJ databases">
        <title>Genomic Encyclopedia of Type Strains, Phase IV (KMG-IV): sequencing the most valuable type-strain genomes for metagenomic binning, comparative biology and taxonomic classification.</title>
        <authorList>
            <person name="Goeker M."/>
        </authorList>
    </citation>
    <scope>NUCLEOTIDE SEQUENCE [LARGE SCALE GENOMIC DNA]</scope>
    <source>
        <strain evidence="4 5">DSM 19612</strain>
    </source>
</reference>
<comment type="caution">
    <text evidence="4">The sequence shown here is derived from an EMBL/GenBank/DDBJ whole genome shotgun (WGS) entry which is preliminary data.</text>
</comment>
<protein>
    <submittedName>
        <fullName evidence="4">Putative N-acetyltransferase YhbS</fullName>
    </submittedName>
</protein>
<dbReference type="PROSITE" id="PS51186">
    <property type="entry name" value="GNAT"/>
    <property type="match status" value="1"/>
</dbReference>
<dbReference type="EMBL" id="JACHGH010000004">
    <property type="protein sequence ID" value="MBB6453253.1"/>
    <property type="molecule type" value="Genomic_DNA"/>
</dbReference>
<evidence type="ECO:0000313" key="4">
    <source>
        <dbReference type="EMBL" id="MBB6453253.1"/>
    </source>
</evidence>
<keyword evidence="5" id="KW-1185">Reference proteome</keyword>
<dbReference type="CDD" id="cd04301">
    <property type="entry name" value="NAT_SF"/>
    <property type="match status" value="1"/>
</dbReference>
<dbReference type="Pfam" id="PF13527">
    <property type="entry name" value="Acetyltransf_9"/>
    <property type="match status" value="1"/>
</dbReference>
<gene>
    <name evidence="4" type="ORF">HNQ94_001701</name>
</gene>
<dbReference type="InterPro" id="IPR000182">
    <property type="entry name" value="GNAT_dom"/>
</dbReference>
<dbReference type="AlphaFoldDB" id="A0A841Q4G3"/>
<accession>A0A841Q4G3</accession>
<evidence type="ECO:0000313" key="5">
    <source>
        <dbReference type="Proteomes" id="UP000581688"/>
    </source>
</evidence>
<dbReference type="InterPro" id="IPR016181">
    <property type="entry name" value="Acyl_CoA_acyltransferase"/>
</dbReference>
<name>A0A841Q4G3_9BACI</name>
<keyword evidence="2" id="KW-0012">Acyltransferase</keyword>
<dbReference type="PANTHER" id="PTHR43420">
    <property type="entry name" value="ACETYLTRANSFERASE"/>
    <property type="match status" value="1"/>
</dbReference>
<evidence type="ECO:0000256" key="1">
    <source>
        <dbReference type="ARBA" id="ARBA00022679"/>
    </source>
</evidence>
<dbReference type="InterPro" id="IPR050680">
    <property type="entry name" value="YpeA/RimI_acetyltransf"/>
</dbReference>
<dbReference type="GO" id="GO:0016747">
    <property type="term" value="F:acyltransferase activity, transferring groups other than amino-acyl groups"/>
    <property type="evidence" value="ECO:0007669"/>
    <property type="project" value="InterPro"/>
</dbReference>
<evidence type="ECO:0000256" key="2">
    <source>
        <dbReference type="ARBA" id="ARBA00023315"/>
    </source>
</evidence>
<dbReference type="PANTHER" id="PTHR43420:SF31">
    <property type="entry name" value="ACETYLTRANSFERASE"/>
    <property type="match status" value="1"/>
</dbReference>
<organism evidence="4 5">
    <name type="scientific">Salirhabdus euzebyi</name>
    <dbReference type="NCBI Taxonomy" id="394506"/>
    <lineage>
        <taxon>Bacteria</taxon>
        <taxon>Bacillati</taxon>
        <taxon>Bacillota</taxon>
        <taxon>Bacilli</taxon>
        <taxon>Bacillales</taxon>
        <taxon>Bacillaceae</taxon>
        <taxon>Salirhabdus</taxon>
    </lineage>
</organism>
<dbReference type="Proteomes" id="UP000581688">
    <property type="component" value="Unassembled WGS sequence"/>
</dbReference>
<feature type="domain" description="N-acetyltransferase" evidence="3">
    <location>
        <begin position="14"/>
        <end position="151"/>
    </location>
</feature>
<dbReference type="Gene3D" id="3.40.630.30">
    <property type="match status" value="1"/>
</dbReference>
<sequence length="293" mass="34727">MDQLTFRKGYQHDKTYRTSFNKLAKQIFGIHFETWYEHGFWTDQYEPYSYSYDKEIIANVSVNKLDLMVNKNLYSAIQIGTVMTHPDHRNKGLSRKLMDKVLADYEEQADIMYLFANDSVLEFYPKFGFHREEEYQYTHKVNKISTTKTLLHKLDGKNKKDLTFIYQYAQKRILITDKFSSSNAANLFMFYCLNVFPNDIYYVKSLDVIVIFQQQQDTVHLFDILSTRPFSIKEVLVSILNPIVTEVVFHFSVDDKELNVEKINYHSSEVLFCKTKPEISWPKYEKHPLTSQA</sequence>